<evidence type="ECO:0000256" key="2">
    <source>
        <dbReference type="ARBA" id="ARBA00022942"/>
    </source>
</evidence>
<dbReference type="Gene3D" id="3.40.140.10">
    <property type="entry name" value="Cytidine Deaminase, domain 2"/>
    <property type="match status" value="1"/>
</dbReference>
<dbReference type="InterPro" id="IPR000555">
    <property type="entry name" value="JAMM/MPN+_dom"/>
</dbReference>
<evidence type="ECO:0000259" key="6">
    <source>
        <dbReference type="PROSITE" id="PS50249"/>
    </source>
</evidence>
<evidence type="ECO:0000256" key="5">
    <source>
        <dbReference type="SAM" id="MobiDB-lite"/>
    </source>
</evidence>
<evidence type="ECO:0000313" key="8">
    <source>
        <dbReference type="Proteomes" id="UP001208570"/>
    </source>
</evidence>
<dbReference type="GO" id="GO:0043161">
    <property type="term" value="P:proteasome-mediated ubiquitin-dependent protein catabolic process"/>
    <property type="evidence" value="ECO:0007669"/>
    <property type="project" value="TreeGrafter"/>
</dbReference>
<dbReference type="PROSITE" id="PS50249">
    <property type="entry name" value="MPN"/>
    <property type="match status" value="1"/>
</dbReference>
<keyword evidence="8" id="KW-1185">Reference proteome</keyword>
<gene>
    <name evidence="7" type="ORF">LSH36_102g08001</name>
</gene>
<evidence type="ECO:0000256" key="1">
    <source>
        <dbReference type="ARBA" id="ARBA00008568"/>
    </source>
</evidence>
<feature type="region of interest" description="Disordered" evidence="5">
    <location>
        <begin position="287"/>
        <end position="339"/>
    </location>
</feature>
<dbReference type="SMART" id="SM00232">
    <property type="entry name" value="JAB_MPN"/>
    <property type="match status" value="1"/>
</dbReference>
<dbReference type="PANTHER" id="PTHR10540">
    <property type="entry name" value="EUKARYOTIC TRANSLATION INITIATION FACTOR 3 SUBUNIT F-RELATED"/>
    <property type="match status" value="1"/>
</dbReference>
<organism evidence="7 8">
    <name type="scientific">Paralvinella palmiformis</name>
    <dbReference type="NCBI Taxonomy" id="53620"/>
    <lineage>
        <taxon>Eukaryota</taxon>
        <taxon>Metazoa</taxon>
        <taxon>Spiralia</taxon>
        <taxon>Lophotrochozoa</taxon>
        <taxon>Annelida</taxon>
        <taxon>Polychaeta</taxon>
        <taxon>Sedentaria</taxon>
        <taxon>Canalipalpata</taxon>
        <taxon>Terebellida</taxon>
        <taxon>Terebelliformia</taxon>
        <taxon>Alvinellidae</taxon>
        <taxon>Paralvinella</taxon>
    </lineage>
</organism>
<accession>A0AAD9JZQ4</accession>
<dbReference type="CDD" id="cd08062">
    <property type="entry name" value="MPN_RPN7_8"/>
    <property type="match status" value="1"/>
</dbReference>
<protein>
    <recommendedName>
        <fullName evidence="3">26S proteasome non-ATPase regulatory subunit 7</fullName>
    </recommendedName>
    <alternativeName>
        <fullName evidence="4">26S proteasome regulatory subunit RPN8</fullName>
    </alternativeName>
</protein>
<dbReference type="Pfam" id="PF01398">
    <property type="entry name" value="JAB"/>
    <property type="match status" value="1"/>
</dbReference>
<reference evidence="7" key="1">
    <citation type="journal article" date="2023" name="Mol. Biol. Evol.">
        <title>Third-Generation Sequencing Reveals the Adaptive Role of the Epigenome in Three Deep-Sea Polychaetes.</title>
        <authorList>
            <person name="Perez M."/>
            <person name="Aroh O."/>
            <person name="Sun Y."/>
            <person name="Lan Y."/>
            <person name="Juniper S.K."/>
            <person name="Young C.R."/>
            <person name="Angers B."/>
            <person name="Qian P.Y."/>
        </authorList>
    </citation>
    <scope>NUCLEOTIDE SEQUENCE</scope>
    <source>
        <strain evidence="7">P08H-3</strain>
    </source>
</reference>
<name>A0AAD9JZQ4_9ANNE</name>
<dbReference type="GO" id="GO:0005838">
    <property type="term" value="C:proteasome regulatory particle"/>
    <property type="evidence" value="ECO:0007669"/>
    <property type="project" value="InterPro"/>
</dbReference>
<dbReference type="InterPro" id="IPR024969">
    <property type="entry name" value="EIF3F/CSN6-like_C"/>
</dbReference>
<evidence type="ECO:0000256" key="3">
    <source>
        <dbReference type="ARBA" id="ARBA00071765"/>
    </source>
</evidence>
<sequence>MSTVDPHKISKVVVHPLVLLSVVDHFNRMGKIGNMKRVVGLLLGSNRQGVLDVSNSFAVPFDEDEKEKDVWYMDHEYLENMYAMFKKVNARERIVGWYHTGPKLHQNDIAINELIKRYCQNSVLVIIDAKPKDLGLPTEAYISVEEVHDDGTPTTKTFDHVPSEIGAEEAEEVGVEHLLRDIKDTTVGTLSQRISNQLSGLKGLQCQLQDIHSYLEKVSSGKLPINHQIIYQLQDVFNLLPDINLQEFVRSVYIKTNDQMLVVYLAAMIRSIIALHNLINNKIQNRDAEKNEGGKPEKKKDADKDKKDGDKDKKDGDKDKKDSEKDKDDKKGKKDSKSK</sequence>
<dbReference type="FunFam" id="3.40.140.10:FF:000009">
    <property type="entry name" value="26S proteasome non-ATPase regulatory subunit 7"/>
    <property type="match status" value="1"/>
</dbReference>
<evidence type="ECO:0000313" key="7">
    <source>
        <dbReference type="EMBL" id="KAK2162196.1"/>
    </source>
</evidence>
<dbReference type="AlphaFoldDB" id="A0AAD9JZQ4"/>
<proteinExistence type="inferred from homology"/>
<dbReference type="EMBL" id="JAODUP010000102">
    <property type="protein sequence ID" value="KAK2162196.1"/>
    <property type="molecule type" value="Genomic_DNA"/>
</dbReference>
<comment type="similarity">
    <text evidence="1">Belongs to the peptidase M67A family.</text>
</comment>
<dbReference type="Proteomes" id="UP001208570">
    <property type="component" value="Unassembled WGS sequence"/>
</dbReference>
<dbReference type="Pfam" id="PF13012">
    <property type="entry name" value="MitMem_reg"/>
    <property type="match status" value="1"/>
</dbReference>
<evidence type="ECO:0000256" key="4">
    <source>
        <dbReference type="ARBA" id="ARBA00075094"/>
    </source>
</evidence>
<dbReference type="GO" id="GO:0008237">
    <property type="term" value="F:metallopeptidase activity"/>
    <property type="evidence" value="ECO:0007669"/>
    <property type="project" value="InterPro"/>
</dbReference>
<dbReference type="InterPro" id="IPR033858">
    <property type="entry name" value="MPN_RPN7_8"/>
</dbReference>
<dbReference type="InterPro" id="IPR037518">
    <property type="entry name" value="MPN"/>
</dbReference>
<dbReference type="PANTHER" id="PTHR10540:SF7">
    <property type="entry name" value="26S PROTEASOME NON-ATPASE REGULATORY SUBUNIT 7"/>
    <property type="match status" value="1"/>
</dbReference>
<feature type="domain" description="MPN" evidence="6">
    <location>
        <begin position="12"/>
        <end position="147"/>
    </location>
</feature>
<comment type="caution">
    <text evidence="7">The sequence shown here is derived from an EMBL/GenBank/DDBJ whole genome shotgun (WGS) entry which is preliminary data.</text>
</comment>
<keyword evidence="2" id="KW-0647">Proteasome</keyword>